<evidence type="ECO:0000256" key="3">
    <source>
        <dbReference type="ARBA" id="ARBA00023136"/>
    </source>
</evidence>
<dbReference type="PROSITE" id="PS50275">
    <property type="entry name" value="SAC"/>
    <property type="match status" value="1"/>
</dbReference>
<feature type="compositionally biased region" description="Basic and acidic residues" evidence="4">
    <location>
        <begin position="263"/>
        <end position="278"/>
    </location>
</feature>
<comment type="caution">
    <text evidence="6">The sequence shown here is derived from an EMBL/GenBank/DDBJ whole genome shotgun (WGS) entry which is preliminary data.</text>
</comment>
<dbReference type="AlphaFoldDB" id="A0A397HH27"/>
<evidence type="ECO:0000256" key="1">
    <source>
        <dbReference type="ARBA" id="ARBA00004308"/>
    </source>
</evidence>
<comment type="subcellular location">
    <subcellularLocation>
        <location evidence="1">Endomembrane system</location>
    </subcellularLocation>
</comment>
<dbReference type="InterPro" id="IPR043573">
    <property type="entry name" value="Fig4-like"/>
</dbReference>
<feature type="region of interest" description="Disordered" evidence="4">
    <location>
        <begin position="259"/>
        <end position="278"/>
    </location>
</feature>
<feature type="domain" description="SAC" evidence="5">
    <location>
        <begin position="27"/>
        <end position="198"/>
    </location>
</feature>
<name>A0A397HH27_9GLOM</name>
<dbReference type="PANTHER" id="PTHR45738:SF5">
    <property type="entry name" value="POLYPHOSPHOINOSITIDE PHOSPHATASE"/>
    <property type="match status" value="1"/>
</dbReference>
<evidence type="ECO:0000256" key="2">
    <source>
        <dbReference type="ARBA" id="ARBA00022801"/>
    </source>
</evidence>
<evidence type="ECO:0000313" key="7">
    <source>
        <dbReference type="Proteomes" id="UP000266861"/>
    </source>
</evidence>
<evidence type="ECO:0000259" key="5">
    <source>
        <dbReference type="PROSITE" id="PS50275"/>
    </source>
</evidence>
<dbReference type="EMBL" id="PQFF01000310">
    <property type="protein sequence ID" value="RHZ62362.1"/>
    <property type="molecule type" value="Genomic_DNA"/>
</dbReference>
<protein>
    <recommendedName>
        <fullName evidence="5">SAC domain-containing protein</fullName>
    </recommendedName>
</protein>
<dbReference type="PANTHER" id="PTHR45738">
    <property type="entry name" value="POLYPHOSPHOINOSITIDE PHOSPHATASE"/>
    <property type="match status" value="1"/>
</dbReference>
<dbReference type="GO" id="GO:0043813">
    <property type="term" value="F:phosphatidylinositol-3,5-bisphosphate 5-phosphatase activity"/>
    <property type="evidence" value="ECO:0007669"/>
    <property type="project" value="InterPro"/>
</dbReference>
<dbReference type="GO" id="GO:0046856">
    <property type="term" value="P:phosphatidylinositol dephosphorylation"/>
    <property type="evidence" value="ECO:0007669"/>
    <property type="project" value="InterPro"/>
</dbReference>
<dbReference type="Proteomes" id="UP000266861">
    <property type="component" value="Unassembled WGS sequence"/>
</dbReference>
<organism evidence="6 7">
    <name type="scientific">Diversispora epigaea</name>
    <dbReference type="NCBI Taxonomy" id="1348612"/>
    <lineage>
        <taxon>Eukaryota</taxon>
        <taxon>Fungi</taxon>
        <taxon>Fungi incertae sedis</taxon>
        <taxon>Mucoromycota</taxon>
        <taxon>Glomeromycotina</taxon>
        <taxon>Glomeromycetes</taxon>
        <taxon>Diversisporales</taxon>
        <taxon>Diversisporaceae</taxon>
        <taxon>Diversispora</taxon>
    </lineage>
</organism>
<accession>A0A397HH27</accession>
<reference evidence="6 7" key="1">
    <citation type="submission" date="2018-08" db="EMBL/GenBank/DDBJ databases">
        <title>Genome and evolution of the arbuscular mycorrhizal fungus Diversispora epigaea (formerly Glomus versiforme) and its bacterial endosymbionts.</title>
        <authorList>
            <person name="Sun X."/>
            <person name="Fei Z."/>
            <person name="Harrison M."/>
        </authorList>
    </citation>
    <scope>NUCLEOTIDE SEQUENCE [LARGE SCALE GENOMIC DNA]</scope>
    <source>
        <strain evidence="6 7">IT104</strain>
    </source>
</reference>
<evidence type="ECO:0000313" key="6">
    <source>
        <dbReference type="EMBL" id="RHZ62362.1"/>
    </source>
</evidence>
<gene>
    <name evidence="6" type="ORF">Glove_340g8</name>
</gene>
<dbReference type="GO" id="GO:0012505">
    <property type="term" value="C:endomembrane system"/>
    <property type="evidence" value="ECO:0007669"/>
    <property type="project" value="UniProtKB-SubCell"/>
</dbReference>
<dbReference type="STRING" id="1348612.A0A397HH27"/>
<sequence>MKLSYDQLDLKLDQKKNSDKHKYINNFNDVDLIKNFYFSYTLDITHTLQHYMTRPPNHWISPIIHGFVDQSKISISGRNIFVTLIARRSRHFVDARFLKRGVNDQGYVANDVETEQIVSEMSITSFHRSGLYDNPHYTSYVQHRGSIPLFWSQDVTNMAPKPPISIDFLDPFYAAAALHYDNMFKRYGAPIIVLNLIKLGKGDDDVMELMEGFAEEKLDIPKKYAMMQAVGSSQGGAPKSRYQAYEGWLKTEKLVVNSNHYHNSSDKKDTQRRFKIKE</sequence>
<dbReference type="Pfam" id="PF02383">
    <property type="entry name" value="Syja_N"/>
    <property type="match status" value="1"/>
</dbReference>
<dbReference type="InterPro" id="IPR002013">
    <property type="entry name" value="SAC_dom"/>
</dbReference>
<dbReference type="OrthoDB" id="405996at2759"/>
<evidence type="ECO:0000256" key="4">
    <source>
        <dbReference type="SAM" id="MobiDB-lite"/>
    </source>
</evidence>
<keyword evidence="7" id="KW-1185">Reference proteome</keyword>
<proteinExistence type="predicted"/>
<keyword evidence="2" id="KW-0378">Hydrolase</keyword>
<keyword evidence="3" id="KW-0472">Membrane</keyword>